<dbReference type="RefSeq" id="YP_002225145.1">
    <property type="nucleotide sequence ID" value="NC_011273.1"/>
</dbReference>
<gene>
    <name evidence="1" type="primary">268</name>
    <name evidence="1" type="ORF">MYRNA_268</name>
</gene>
<dbReference type="KEGG" id="vg:6920728"/>
<name>B5LJN8_9CAUD</name>
<proteinExistence type="predicted"/>
<dbReference type="EMBL" id="EU826466">
    <property type="protein sequence ID" value="ACH62235.1"/>
    <property type="molecule type" value="Genomic_DNA"/>
</dbReference>
<organism evidence="1 2">
    <name type="scientific">Mycobacterium phage Myrna</name>
    <dbReference type="NCBI Taxonomy" id="546805"/>
    <lineage>
        <taxon>Viruses</taxon>
        <taxon>Duplodnaviria</taxon>
        <taxon>Heunggongvirae</taxon>
        <taxon>Uroviricota</taxon>
        <taxon>Caudoviricetes</taxon>
        <taxon>Ceeclamvirinae</taxon>
        <taxon>Myrnavirus</taxon>
        <taxon>Myrnavirus myrna</taxon>
    </lineage>
</organism>
<dbReference type="Proteomes" id="UP000001849">
    <property type="component" value="Segment"/>
</dbReference>
<reference evidence="1 2" key="1">
    <citation type="submission" date="2008-06" db="EMBL/GenBank/DDBJ databases">
        <authorList>
            <person name="Smith A.L."/>
            <person name="Paladin E.C."/>
            <person name="Jacobs-Sera D."/>
            <person name="Hendirx R.W."/>
            <person name="Hatfull G.F."/>
        </authorList>
    </citation>
    <scope>NUCLEOTIDE SEQUENCE [LARGE SCALE GENOMIC DNA]</scope>
</reference>
<evidence type="ECO:0000313" key="2">
    <source>
        <dbReference type="Proteomes" id="UP000001849"/>
    </source>
</evidence>
<evidence type="ECO:0000313" key="1">
    <source>
        <dbReference type="EMBL" id="ACH62235.1"/>
    </source>
</evidence>
<dbReference type="GeneID" id="6920728"/>
<accession>B5LJN8</accession>
<protein>
    <submittedName>
        <fullName evidence="1">Uncharacterized protein</fullName>
    </submittedName>
</protein>
<sequence>MVEVSEPIFKGLPGTIEQIRQAVLTYQDDVISSTAFDDLMETITEIVRRYGNEQTTVALSLHTAAQESSFSSNMGVFQQRQGSYERHLAREYEKQAQAKRDIETIFQPGHTVTVTDIPPTNNRGSRA</sequence>
<keyword evidence="2" id="KW-1185">Reference proteome</keyword>